<evidence type="ECO:0000256" key="1">
    <source>
        <dbReference type="ARBA" id="ARBA00022741"/>
    </source>
</evidence>
<evidence type="ECO:0000256" key="2">
    <source>
        <dbReference type="ARBA" id="ARBA00023134"/>
    </source>
</evidence>
<dbReference type="SMART" id="SM00177">
    <property type="entry name" value="ARF"/>
    <property type="match status" value="1"/>
</dbReference>
<feature type="binding site" evidence="3">
    <location>
        <begin position="23"/>
        <end position="30"/>
    </location>
    <ligand>
        <name>GTP</name>
        <dbReference type="ChEBI" id="CHEBI:37565"/>
    </ligand>
</feature>
<keyword evidence="4" id="KW-0460">Magnesium</keyword>
<keyword evidence="1 3" id="KW-0547">Nucleotide-binding</keyword>
<dbReference type="GO" id="GO:0046872">
    <property type="term" value="F:metal ion binding"/>
    <property type="evidence" value="ECO:0007669"/>
    <property type="project" value="UniProtKB-KW"/>
</dbReference>
<keyword evidence="2 3" id="KW-0342">GTP-binding</keyword>
<feature type="binding site" evidence="4">
    <location>
        <position position="30"/>
    </location>
    <ligand>
        <name>Mg(2+)</name>
        <dbReference type="ChEBI" id="CHEBI:18420"/>
    </ligand>
</feature>
<dbReference type="InterPro" id="IPR024156">
    <property type="entry name" value="Small_GTPase_ARF"/>
</dbReference>
<evidence type="ECO:0000256" key="3">
    <source>
        <dbReference type="PIRSR" id="PIRSR606689-1"/>
    </source>
</evidence>
<evidence type="ECO:0000313" key="6">
    <source>
        <dbReference type="Proteomes" id="UP001301769"/>
    </source>
</evidence>
<dbReference type="Pfam" id="PF00025">
    <property type="entry name" value="Arf"/>
    <property type="match status" value="1"/>
</dbReference>
<dbReference type="SUPFAM" id="SSF52540">
    <property type="entry name" value="P-loop containing nucleoside triphosphate hydrolases"/>
    <property type="match status" value="1"/>
</dbReference>
<reference evidence="5" key="1">
    <citation type="journal article" date="2023" name="Mol. Phylogenet. Evol.">
        <title>Genome-scale phylogeny and comparative genomics of the fungal order Sordariales.</title>
        <authorList>
            <person name="Hensen N."/>
            <person name="Bonometti L."/>
            <person name="Westerberg I."/>
            <person name="Brannstrom I.O."/>
            <person name="Guillou S."/>
            <person name="Cros-Aarteil S."/>
            <person name="Calhoun S."/>
            <person name="Haridas S."/>
            <person name="Kuo A."/>
            <person name="Mondo S."/>
            <person name="Pangilinan J."/>
            <person name="Riley R."/>
            <person name="LaButti K."/>
            <person name="Andreopoulos B."/>
            <person name="Lipzen A."/>
            <person name="Chen C."/>
            <person name="Yan M."/>
            <person name="Daum C."/>
            <person name="Ng V."/>
            <person name="Clum A."/>
            <person name="Steindorff A."/>
            <person name="Ohm R.A."/>
            <person name="Martin F."/>
            <person name="Silar P."/>
            <person name="Natvig D.O."/>
            <person name="Lalanne C."/>
            <person name="Gautier V."/>
            <person name="Ament-Velasquez S.L."/>
            <person name="Kruys A."/>
            <person name="Hutchinson M.I."/>
            <person name="Powell A.J."/>
            <person name="Barry K."/>
            <person name="Miller A.N."/>
            <person name="Grigoriev I.V."/>
            <person name="Debuchy R."/>
            <person name="Gladieux P."/>
            <person name="Hiltunen Thoren M."/>
            <person name="Johannesson H."/>
        </authorList>
    </citation>
    <scope>NUCLEOTIDE SEQUENCE</scope>
    <source>
        <strain evidence="5">PSN293</strain>
    </source>
</reference>
<sequence length="430" mass="47769">MHSIIKRFFSRDQRALPNISIMGLDGAGKTTLLYKLAISKITDIIPTIGVWIQTANICVPDLVPSSAIVDGGKNEERQPLCFAARVADAGGCARSYPLVRHFMMKEGEVSAFVWVVDAASSSEGLLDMSLEELGVLLQEDFAVEIPVLVLANKIDLFPGANRKVPDDHEFRAKFCQLLKGRRFAIFETNITAGYRPESGLAEAFAWLGDAITAASTSFSSPTETRKKENQVTTAEEIISNMRSPEILSAKLEDWLARADRDPITSGEELLRRFYAFDLPSWDHYIHLRLAFVLLVKYGRREGKDKIFAGFKEYIEHNGKGVHGGKSFHLTMTYFWVQMVHLGIARGTGNTVNVDGQAAARDSHSLCPVKATGEDQDPGTSVGDFARFLMLNPFLVDGLLWQDYYSKEVLMSQEAKEGFVLPDIKKLPDVL</sequence>
<organism evidence="5 6">
    <name type="scientific">Rhypophila decipiens</name>
    <dbReference type="NCBI Taxonomy" id="261697"/>
    <lineage>
        <taxon>Eukaryota</taxon>
        <taxon>Fungi</taxon>
        <taxon>Dikarya</taxon>
        <taxon>Ascomycota</taxon>
        <taxon>Pezizomycotina</taxon>
        <taxon>Sordariomycetes</taxon>
        <taxon>Sordariomycetidae</taxon>
        <taxon>Sordariales</taxon>
        <taxon>Naviculisporaceae</taxon>
        <taxon>Rhypophila</taxon>
    </lineage>
</organism>
<accession>A0AAN6XWF6</accession>
<dbReference type="InterPro" id="IPR006689">
    <property type="entry name" value="Small_GTPase_ARF/SAR"/>
</dbReference>
<dbReference type="EMBL" id="MU858270">
    <property type="protein sequence ID" value="KAK4207851.1"/>
    <property type="molecule type" value="Genomic_DNA"/>
</dbReference>
<evidence type="ECO:0000313" key="5">
    <source>
        <dbReference type="EMBL" id="KAK4207851.1"/>
    </source>
</evidence>
<dbReference type="GO" id="GO:0003924">
    <property type="term" value="F:GTPase activity"/>
    <property type="evidence" value="ECO:0007669"/>
    <property type="project" value="InterPro"/>
</dbReference>
<protein>
    <submittedName>
        <fullName evidence="5">ADP-ribosylation factor family-domain-containing protein</fullName>
    </submittedName>
</protein>
<proteinExistence type="predicted"/>
<dbReference type="AlphaFoldDB" id="A0AAN6XWF6"/>
<keyword evidence="4" id="KW-0479">Metal-binding</keyword>
<dbReference type="PANTHER" id="PTHR11711">
    <property type="entry name" value="ADP RIBOSYLATION FACTOR-RELATED"/>
    <property type="match status" value="1"/>
</dbReference>
<dbReference type="Proteomes" id="UP001301769">
    <property type="component" value="Unassembled WGS sequence"/>
</dbReference>
<feature type="binding site" evidence="3">
    <location>
        <position position="91"/>
    </location>
    <ligand>
        <name>GTP</name>
        <dbReference type="ChEBI" id="CHEBI:37565"/>
    </ligand>
</feature>
<dbReference type="Gene3D" id="3.40.50.300">
    <property type="entry name" value="P-loop containing nucleotide triphosphate hydrolases"/>
    <property type="match status" value="1"/>
</dbReference>
<name>A0AAN6XWF6_9PEZI</name>
<feature type="binding site" evidence="4">
    <location>
        <position position="47"/>
    </location>
    <ligand>
        <name>Mg(2+)</name>
        <dbReference type="ChEBI" id="CHEBI:18420"/>
    </ligand>
</feature>
<dbReference type="InterPro" id="IPR027417">
    <property type="entry name" value="P-loop_NTPase"/>
</dbReference>
<dbReference type="PROSITE" id="PS51417">
    <property type="entry name" value="ARF"/>
    <property type="match status" value="1"/>
</dbReference>
<feature type="binding site" evidence="3">
    <location>
        <begin position="152"/>
        <end position="155"/>
    </location>
    <ligand>
        <name>GTP</name>
        <dbReference type="ChEBI" id="CHEBI:37565"/>
    </ligand>
</feature>
<keyword evidence="6" id="KW-1185">Reference proteome</keyword>
<comment type="caution">
    <text evidence="5">The sequence shown here is derived from an EMBL/GenBank/DDBJ whole genome shotgun (WGS) entry which is preliminary data.</text>
</comment>
<feature type="non-terminal residue" evidence="5">
    <location>
        <position position="1"/>
    </location>
</feature>
<dbReference type="GO" id="GO:0005525">
    <property type="term" value="F:GTP binding"/>
    <property type="evidence" value="ECO:0007669"/>
    <property type="project" value="UniProtKB-KW"/>
</dbReference>
<gene>
    <name evidence="5" type="ORF">QBC37DRAFT_454354</name>
</gene>
<evidence type="ECO:0000256" key="4">
    <source>
        <dbReference type="PIRSR" id="PIRSR606689-2"/>
    </source>
</evidence>
<reference evidence="5" key="2">
    <citation type="submission" date="2023-05" db="EMBL/GenBank/DDBJ databases">
        <authorList>
            <consortium name="Lawrence Berkeley National Laboratory"/>
            <person name="Steindorff A."/>
            <person name="Hensen N."/>
            <person name="Bonometti L."/>
            <person name="Westerberg I."/>
            <person name="Brannstrom I.O."/>
            <person name="Guillou S."/>
            <person name="Cros-Aarteil S."/>
            <person name="Calhoun S."/>
            <person name="Haridas S."/>
            <person name="Kuo A."/>
            <person name="Mondo S."/>
            <person name="Pangilinan J."/>
            <person name="Riley R."/>
            <person name="Labutti K."/>
            <person name="Andreopoulos B."/>
            <person name="Lipzen A."/>
            <person name="Chen C."/>
            <person name="Yanf M."/>
            <person name="Daum C."/>
            <person name="Ng V."/>
            <person name="Clum A."/>
            <person name="Ohm R."/>
            <person name="Martin F."/>
            <person name="Silar P."/>
            <person name="Natvig D."/>
            <person name="Lalanne C."/>
            <person name="Gautier V."/>
            <person name="Ament-Velasquez S.L."/>
            <person name="Kruys A."/>
            <person name="Hutchinson M.I."/>
            <person name="Powell A.J."/>
            <person name="Barry K."/>
            <person name="Miller A.N."/>
            <person name="Grigoriev I.V."/>
            <person name="Debuchy R."/>
            <person name="Gladieux P."/>
            <person name="Thoren M.H."/>
            <person name="Johannesson H."/>
        </authorList>
    </citation>
    <scope>NUCLEOTIDE SEQUENCE</scope>
    <source>
        <strain evidence="5">PSN293</strain>
    </source>
</reference>